<dbReference type="KEGG" id="lnu:N7U66_08695"/>
<feature type="domain" description="FAS1" evidence="1">
    <location>
        <begin position="1"/>
        <end position="72"/>
    </location>
</feature>
<keyword evidence="3" id="KW-1185">Reference proteome</keyword>
<dbReference type="RefSeq" id="WP_267678139.1">
    <property type="nucleotide sequence ID" value="NZ_CP113088.1"/>
</dbReference>
<reference evidence="2" key="1">
    <citation type="submission" date="2022-11" db="EMBL/GenBank/DDBJ databases">
        <title>Lacinutrix neustonica HL-RS19T sp. nov., isolated from the surface microlayer sample of brackish Lake Shihwa.</title>
        <authorList>
            <person name="Choi J.Y."/>
            <person name="Hwang C.Y."/>
        </authorList>
    </citation>
    <scope>NUCLEOTIDE SEQUENCE</scope>
    <source>
        <strain evidence="2">HL-RS19</strain>
    </source>
</reference>
<accession>A0A9E8N0B2</accession>
<dbReference type="AlphaFoldDB" id="A0A9E8N0B2"/>
<dbReference type="EMBL" id="CP113088">
    <property type="protein sequence ID" value="WAC03539.1"/>
    <property type="molecule type" value="Genomic_DNA"/>
</dbReference>
<dbReference type="PROSITE" id="PS50213">
    <property type="entry name" value="FAS1"/>
    <property type="match status" value="1"/>
</dbReference>
<dbReference type="Pfam" id="PF02469">
    <property type="entry name" value="Fasciclin"/>
    <property type="match status" value="1"/>
</dbReference>
<sequence length="74" mass="7464">MESTLNTHVVAGANVQASGLSDGMMIATLGGDLTANVTGGATLTDPNMRVSNIIATDVQASNGVIHAIDKVLLE</sequence>
<proteinExistence type="predicted"/>
<evidence type="ECO:0000313" key="3">
    <source>
        <dbReference type="Proteomes" id="UP001164705"/>
    </source>
</evidence>
<evidence type="ECO:0000259" key="1">
    <source>
        <dbReference type="PROSITE" id="PS50213"/>
    </source>
</evidence>
<gene>
    <name evidence="2" type="ORF">N7U66_08695</name>
</gene>
<dbReference type="SUPFAM" id="SSF82153">
    <property type="entry name" value="FAS1 domain"/>
    <property type="match status" value="1"/>
</dbReference>
<organism evidence="2 3">
    <name type="scientific">Lacinutrix neustonica</name>
    <dbReference type="NCBI Taxonomy" id="2980107"/>
    <lineage>
        <taxon>Bacteria</taxon>
        <taxon>Pseudomonadati</taxon>
        <taxon>Bacteroidota</taxon>
        <taxon>Flavobacteriia</taxon>
        <taxon>Flavobacteriales</taxon>
        <taxon>Flavobacteriaceae</taxon>
        <taxon>Lacinutrix</taxon>
    </lineage>
</organism>
<protein>
    <submittedName>
        <fullName evidence="2">Fasciclin domain-containing protein</fullName>
    </submittedName>
</protein>
<dbReference type="Proteomes" id="UP001164705">
    <property type="component" value="Chromosome"/>
</dbReference>
<dbReference type="Gene3D" id="2.30.180.10">
    <property type="entry name" value="FAS1 domain"/>
    <property type="match status" value="1"/>
</dbReference>
<dbReference type="InterPro" id="IPR036378">
    <property type="entry name" value="FAS1_dom_sf"/>
</dbReference>
<dbReference type="InterPro" id="IPR000782">
    <property type="entry name" value="FAS1_domain"/>
</dbReference>
<name>A0A9E8N0B2_9FLAO</name>
<evidence type="ECO:0000313" key="2">
    <source>
        <dbReference type="EMBL" id="WAC03539.1"/>
    </source>
</evidence>